<organism evidence="1">
    <name type="scientific">uncultured Mycobacteriales bacterium</name>
    <dbReference type="NCBI Taxonomy" id="581187"/>
    <lineage>
        <taxon>Bacteria</taxon>
        <taxon>Bacillati</taxon>
        <taxon>Actinomycetota</taxon>
        <taxon>Actinomycetes</taxon>
        <taxon>Mycobacteriales</taxon>
        <taxon>environmental samples</taxon>
    </lineage>
</organism>
<gene>
    <name evidence="1" type="ORF">AVDCRST_MAG41-3191</name>
</gene>
<accession>A0A6J4JCF5</accession>
<reference evidence="1" key="1">
    <citation type="submission" date="2020-02" db="EMBL/GenBank/DDBJ databases">
        <authorList>
            <person name="Meier V. D."/>
        </authorList>
    </citation>
    <scope>NUCLEOTIDE SEQUENCE</scope>
    <source>
        <strain evidence="1">AVDCRST_MAG41</strain>
    </source>
</reference>
<name>A0A6J4JCF5_9ACTN</name>
<proteinExistence type="predicted"/>
<sequence>MAVAPRPPDGIERRARSWEELPSWLWRDRPWAVAVVLLGALGVRDRTAAFVDFPERRIDWPGLLAECRGWPPDQRLLVQSAYEMAFETPAEATRALTDPVSLRDVVAHLDDDEVERIRVAMQIRRGRLAPEEGITAVS</sequence>
<protein>
    <submittedName>
        <fullName evidence="1">Uncharacterized protein</fullName>
    </submittedName>
</protein>
<dbReference type="EMBL" id="CADCTP010000290">
    <property type="protein sequence ID" value="CAA9275234.1"/>
    <property type="molecule type" value="Genomic_DNA"/>
</dbReference>
<dbReference type="AlphaFoldDB" id="A0A6J4JCF5"/>
<evidence type="ECO:0000313" key="1">
    <source>
        <dbReference type="EMBL" id="CAA9275234.1"/>
    </source>
</evidence>